<reference evidence="1 2" key="1">
    <citation type="journal article" date="2020" name="Mol. Biol. Evol.">
        <title>Life and death of selfish genes: comparative genomics reveals the dynamic evolution of cytoplasmic incompatibility.</title>
        <authorList>
            <person name="Martinez J."/>
            <person name="Klasson L."/>
            <person name="Welch J."/>
            <person name="Jiggins F.M."/>
        </authorList>
    </citation>
    <scope>NUCLEOTIDE SEQUENCE [LARGE SCALE GENOMIC DNA]</scope>
    <source>
        <strain evidence="1">WNik</strain>
    </source>
</reference>
<organism evidence="1 2">
    <name type="scientific">Wolbachia pipientis</name>
    <dbReference type="NCBI Taxonomy" id="955"/>
    <lineage>
        <taxon>Bacteria</taxon>
        <taxon>Pseudomonadati</taxon>
        <taxon>Pseudomonadota</taxon>
        <taxon>Alphaproteobacteria</taxon>
        <taxon>Rickettsiales</taxon>
        <taxon>Anaplasmataceae</taxon>
        <taxon>Wolbachieae</taxon>
        <taxon>Wolbachia</taxon>
    </lineage>
</organism>
<accession>A0A7G5CCL5</accession>
<gene>
    <name evidence="1" type="ORF">HC356_02505</name>
</gene>
<evidence type="ECO:0000313" key="1">
    <source>
        <dbReference type="EMBL" id="QMV46949.1"/>
    </source>
</evidence>
<dbReference type="EMBL" id="CP050530">
    <property type="protein sequence ID" value="QMV46949.1"/>
    <property type="molecule type" value="Genomic_DNA"/>
</dbReference>
<protein>
    <submittedName>
        <fullName evidence="1">Uncharacterized protein</fullName>
    </submittedName>
</protein>
<proteinExistence type="predicted"/>
<sequence length="81" mass="8637">MDGDIITNLFSGKGNSAESSKTVGSNQMNIPAKEATCLDSTSFPRVDNGINTLKQPDTLVDSVELKKLTEAHPSIYSAAKH</sequence>
<dbReference type="AlphaFoldDB" id="A0A7G5CCL5"/>
<dbReference type="Proteomes" id="UP000515596">
    <property type="component" value="Chromosome"/>
</dbReference>
<name>A0A7G5CCL5_WOLPI</name>
<evidence type="ECO:0000313" key="2">
    <source>
        <dbReference type="Proteomes" id="UP000515596"/>
    </source>
</evidence>
<dbReference type="RefSeq" id="WP_182183994.1">
    <property type="nucleotide sequence ID" value="NZ_CP050530.1"/>
</dbReference>